<feature type="domain" description="C2H2-type" evidence="11">
    <location>
        <begin position="204"/>
        <end position="229"/>
    </location>
</feature>
<evidence type="ECO:0000256" key="4">
    <source>
        <dbReference type="ARBA" id="ARBA00022771"/>
    </source>
</evidence>
<keyword evidence="4 9" id="KW-0863">Zinc-finger</keyword>
<dbReference type="GO" id="GO:0008270">
    <property type="term" value="F:zinc ion binding"/>
    <property type="evidence" value="ECO:0007669"/>
    <property type="project" value="UniProtKB-KW"/>
</dbReference>
<dbReference type="Pfam" id="PF00096">
    <property type="entry name" value="zf-C2H2"/>
    <property type="match status" value="4"/>
</dbReference>
<feature type="region of interest" description="Disordered" evidence="10">
    <location>
        <begin position="288"/>
        <end position="309"/>
    </location>
</feature>
<keyword evidence="3" id="KW-0677">Repeat</keyword>
<evidence type="ECO:0000313" key="13">
    <source>
        <dbReference type="WBParaSite" id="GPLIN_000557100"/>
    </source>
</evidence>
<name>A0A183BY81_GLOPA</name>
<keyword evidence="7" id="KW-0804">Transcription</keyword>
<dbReference type="Gene3D" id="3.30.160.60">
    <property type="entry name" value="Classic Zinc Finger"/>
    <property type="match status" value="4"/>
</dbReference>
<dbReference type="InterPro" id="IPR051061">
    <property type="entry name" value="Zinc_finger_trans_reg"/>
</dbReference>
<dbReference type="PROSITE" id="PS50157">
    <property type="entry name" value="ZINC_FINGER_C2H2_2"/>
    <property type="match status" value="4"/>
</dbReference>
<evidence type="ECO:0000259" key="11">
    <source>
        <dbReference type="PROSITE" id="PS50157"/>
    </source>
</evidence>
<proteinExistence type="predicted"/>
<keyword evidence="2" id="KW-0479">Metal-binding</keyword>
<evidence type="ECO:0000256" key="2">
    <source>
        <dbReference type="ARBA" id="ARBA00022723"/>
    </source>
</evidence>
<dbReference type="WBParaSite" id="GPLIN_000557100">
    <property type="protein sequence ID" value="GPLIN_000557100"/>
    <property type="gene ID" value="GPLIN_000557100"/>
</dbReference>
<dbReference type="FunFam" id="3.30.160.60:FF:001818">
    <property type="entry name" value="GDNF-inducible zinc finger protein 1 isoform X1"/>
    <property type="match status" value="1"/>
</dbReference>
<evidence type="ECO:0000256" key="8">
    <source>
        <dbReference type="ARBA" id="ARBA00023242"/>
    </source>
</evidence>
<feature type="compositionally biased region" description="Low complexity" evidence="10">
    <location>
        <begin position="296"/>
        <end position="306"/>
    </location>
</feature>
<dbReference type="GO" id="GO:0006357">
    <property type="term" value="P:regulation of transcription by RNA polymerase II"/>
    <property type="evidence" value="ECO:0007669"/>
    <property type="project" value="TreeGrafter"/>
</dbReference>
<evidence type="ECO:0000313" key="12">
    <source>
        <dbReference type="Proteomes" id="UP000050741"/>
    </source>
</evidence>
<keyword evidence="6" id="KW-0805">Transcription regulation</keyword>
<dbReference type="AlphaFoldDB" id="A0A183BY81"/>
<dbReference type="PROSITE" id="PS00028">
    <property type="entry name" value="ZINC_FINGER_C2H2_1"/>
    <property type="match status" value="4"/>
</dbReference>
<dbReference type="PANTHER" id="PTHR46179">
    <property type="entry name" value="ZINC FINGER PROTEIN"/>
    <property type="match status" value="1"/>
</dbReference>
<keyword evidence="8" id="KW-0539">Nucleus</keyword>
<dbReference type="GO" id="GO:0005634">
    <property type="term" value="C:nucleus"/>
    <property type="evidence" value="ECO:0007669"/>
    <property type="project" value="UniProtKB-SubCell"/>
</dbReference>
<dbReference type="FunFam" id="3.30.160.60:FF:001666">
    <property type="entry name" value="MDS1 and EVI1 complex locus"/>
    <property type="match status" value="1"/>
</dbReference>
<evidence type="ECO:0000256" key="6">
    <source>
        <dbReference type="ARBA" id="ARBA00023015"/>
    </source>
</evidence>
<feature type="domain" description="C2H2-type" evidence="11">
    <location>
        <begin position="176"/>
        <end position="203"/>
    </location>
</feature>
<dbReference type="InterPro" id="IPR013087">
    <property type="entry name" value="Znf_C2H2_type"/>
</dbReference>
<protein>
    <submittedName>
        <fullName evidence="13">Protein krueppel</fullName>
    </submittedName>
</protein>
<evidence type="ECO:0000256" key="3">
    <source>
        <dbReference type="ARBA" id="ARBA00022737"/>
    </source>
</evidence>
<feature type="domain" description="C2H2-type" evidence="11">
    <location>
        <begin position="144"/>
        <end position="171"/>
    </location>
</feature>
<keyword evidence="5" id="KW-0862">Zinc</keyword>
<dbReference type="PANTHER" id="PTHR46179:SF13">
    <property type="entry name" value="C2H2-TYPE DOMAIN-CONTAINING PROTEIN"/>
    <property type="match status" value="1"/>
</dbReference>
<dbReference type="Proteomes" id="UP000050741">
    <property type="component" value="Unassembled WGS sequence"/>
</dbReference>
<evidence type="ECO:0000256" key="1">
    <source>
        <dbReference type="ARBA" id="ARBA00004123"/>
    </source>
</evidence>
<organism evidence="12 13">
    <name type="scientific">Globodera pallida</name>
    <name type="common">Potato cyst nematode worm</name>
    <name type="synonym">Heterodera pallida</name>
    <dbReference type="NCBI Taxonomy" id="36090"/>
    <lineage>
        <taxon>Eukaryota</taxon>
        <taxon>Metazoa</taxon>
        <taxon>Ecdysozoa</taxon>
        <taxon>Nematoda</taxon>
        <taxon>Chromadorea</taxon>
        <taxon>Rhabditida</taxon>
        <taxon>Tylenchina</taxon>
        <taxon>Tylenchomorpha</taxon>
        <taxon>Tylenchoidea</taxon>
        <taxon>Heteroderidae</taxon>
        <taxon>Heteroderinae</taxon>
        <taxon>Globodera</taxon>
    </lineage>
</organism>
<accession>A0A183BY81</accession>
<dbReference type="SUPFAM" id="SSF57667">
    <property type="entry name" value="beta-beta-alpha zinc fingers"/>
    <property type="match status" value="2"/>
</dbReference>
<evidence type="ECO:0000256" key="7">
    <source>
        <dbReference type="ARBA" id="ARBA00023163"/>
    </source>
</evidence>
<sequence>MAFRCDCCMFTYDNVGLLCNHLRAATGQCSLQSSLSPHVTHAFVCTLCVVSSSAPPAAAAFAGARAFADHLDAVHSDAAAVLPRTALVPPRDEASPAGTNALRTTAAADADEATLLICTHCARPFKRAWDLKRHLRTHTDERPFVCDACGRRFRLRTTLADHWRTHEEAEAHATQFQCSACAKRFLSRSALKLHMRTHTGEAPFRCPEGSCPRTFRTKKLMLTHRRNDHCPAELQHLFDEEQEEDAAQRFEREATCAFVALARLNRRTANSGGPAATVINRSEQSAFSNFQRPDHQQQQQHQSQHSNATAQPDMVLMTSAAAVSSTSAPQHHHLPLSVLPAVGGMLGAEWPPKFAKAVPVPPPAPQQQHGVPIMFAPRAFTPGNAGPVTSTMEARHLFAQSCLPSLN</sequence>
<evidence type="ECO:0000256" key="9">
    <source>
        <dbReference type="PROSITE-ProRule" id="PRU00042"/>
    </source>
</evidence>
<feature type="domain" description="C2H2-type" evidence="11">
    <location>
        <begin position="116"/>
        <end position="143"/>
    </location>
</feature>
<evidence type="ECO:0000256" key="10">
    <source>
        <dbReference type="SAM" id="MobiDB-lite"/>
    </source>
</evidence>
<comment type="subcellular location">
    <subcellularLocation>
        <location evidence="1">Nucleus</location>
    </subcellularLocation>
</comment>
<keyword evidence="12" id="KW-1185">Reference proteome</keyword>
<reference evidence="13" key="2">
    <citation type="submission" date="2016-06" db="UniProtKB">
        <authorList>
            <consortium name="WormBaseParasite"/>
        </authorList>
    </citation>
    <scope>IDENTIFICATION</scope>
</reference>
<dbReference type="InterPro" id="IPR036236">
    <property type="entry name" value="Znf_C2H2_sf"/>
</dbReference>
<evidence type="ECO:0000256" key="5">
    <source>
        <dbReference type="ARBA" id="ARBA00022833"/>
    </source>
</evidence>
<reference evidence="12" key="1">
    <citation type="submission" date="2014-05" db="EMBL/GenBank/DDBJ databases">
        <title>The genome and life-stage specific transcriptomes of Globodera pallida elucidate key aspects of plant parasitism by a cyst nematode.</title>
        <authorList>
            <person name="Cotton J.A."/>
            <person name="Lilley C.J."/>
            <person name="Jones L.M."/>
            <person name="Kikuchi T."/>
            <person name="Reid A.J."/>
            <person name="Thorpe P."/>
            <person name="Tsai I.J."/>
            <person name="Beasley H."/>
            <person name="Blok V."/>
            <person name="Cock P.J.A."/>
            <person name="Van den Akker S.E."/>
            <person name="Holroyd N."/>
            <person name="Hunt M."/>
            <person name="Mantelin S."/>
            <person name="Naghra H."/>
            <person name="Pain A."/>
            <person name="Palomares-Rius J.E."/>
            <person name="Zarowiecki M."/>
            <person name="Berriman M."/>
            <person name="Jones J.T."/>
            <person name="Urwin P.E."/>
        </authorList>
    </citation>
    <scope>NUCLEOTIDE SEQUENCE [LARGE SCALE GENOMIC DNA]</scope>
    <source>
        <strain evidence="12">Lindley</strain>
    </source>
</reference>
<dbReference type="SMART" id="SM00355">
    <property type="entry name" value="ZnF_C2H2"/>
    <property type="match status" value="6"/>
</dbReference>